<evidence type="ECO:0000256" key="2">
    <source>
        <dbReference type="ARBA" id="ARBA00022448"/>
    </source>
</evidence>
<reference evidence="4 5" key="1">
    <citation type="submission" date="2018-10" db="EMBL/GenBank/DDBJ databases">
        <title>Complete genome sequence of Malassezia restricta CBS 7877.</title>
        <authorList>
            <person name="Morand S.C."/>
            <person name="Bertignac M."/>
            <person name="Iltis A."/>
            <person name="Kolder I."/>
            <person name="Pirovano W."/>
            <person name="Jourdain R."/>
            <person name="Clavaud C."/>
        </authorList>
    </citation>
    <scope>NUCLEOTIDE SEQUENCE [LARGE SCALE GENOMIC DNA]</scope>
    <source>
        <strain evidence="4 5">CBS 7877</strain>
    </source>
</reference>
<dbReference type="Gene3D" id="1.20.1280.170">
    <property type="entry name" value="Exocyst complex component Exo70"/>
    <property type="match status" value="1"/>
</dbReference>
<dbReference type="OrthoDB" id="1922221at2759"/>
<keyword evidence="2" id="KW-0813">Transport</keyword>
<evidence type="ECO:0000313" key="5">
    <source>
        <dbReference type="Proteomes" id="UP000269793"/>
    </source>
</evidence>
<dbReference type="GO" id="GO:0006887">
    <property type="term" value="P:exocytosis"/>
    <property type="evidence" value="ECO:0007669"/>
    <property type="project" value="InterPro"/>
</dbReference>
<dbReference type="SUPFAM" id="SSF74788">
    <property type="entry name" value="Cullin repeat-like"/>
    <property type="match status" value="1"/>
</dbReference>
<name>A0A3G2S537_MALR7</name>
<dbReference type="InterPro" id="IPR016159">
    <property type="entry name" value="Cullin_repeat-like_dom_sf"/>
</dbReference>
<accession>A0A3G2S537</accession>
<dbReference type="VEuPathDB" id="FungiDB:DNF11_2205"/>
<dbReference type="GO" id="GO:0005546">
    <property type="term" value="F:phosphatidylinositol-4,5-bisphosphate binding"/>
    <property type="evidence" value="ECO:0007669"/>
    <property type="project" value="InterPro"/>
</dbReference>
<protein>
    <submittedName>
        <fullName evidence="4">Exocyst complex protein exo70</fullName>
    </submittedName>
</protein>
<dbReference type="Proteomes" id="UP000269793">
    <property type="component" value="Chromosome IV"/>
</dbReference>
<keyword evidence="5" id="KW-1185">Reference proteome</keyword>
<evidence type="ECO:0000313" key="4">
    <source>
        <dbReference type="EMBL" id="AYO43155.1"/>
    </source>
</evidence>
<sequence length="618" mass="69099">MSSYSARATTQPMQETDVALMEMELLEQNQRRLGNLTSRMTTILNGFDRRLIRLESSILPIHKSTQLLSRIHGNVEAVQRHLEQHIRHYGIEIQDEPFLRQGPDPQNPWAYMEAIQRVVNDATPAQGAPADDVISKRKAIVDMAARKLVQLVQQYAVSEPIDPRSYLASQMPHLSGECLTSIKALIQFLYTLSDTQSKSDNTFRLALKSLARVRASYLTSSMQSLTHAVVQAADHVQSQPSDMPREAHVKYVCGAAPFSEWLRALVMMMESEQAAVSSLFQGMSWKALLGSTLSHIFQPIVTNINTLLPRILPRLQHGLQAHRFLALDFVRASRAALGPSCEIWNGLLQHTKCSSTELSSAVISSQKDAILFFPELLRDIKVIPVQREHEALHADVSDIARYGIRLLRDLTDYQDILTVLLTSMGTKNWTSDASDVSPLADGLWAEYARDMLASIVSSLERAVAGSSQPMIASIFLLNNYTFLHTELRSMSLIPGAMSACDQVLSRGLRTARVSYLETWKGIIQPLQTEPSLVHTSSTRQHTVRTDPIQVFFGLLQKMEQVHHTHPLVPGITASVRDDVIRIVMPLYVTALAKRPADAGVRMPTDTDILRMIEHMYAS</sequence>
<dbReference type="InterPro" id="IPR046364">
    <property type="entry name" value="Exo70_C"/>
</dbReference>
<feature type="domain" description="Exocyst complex subunit Exo70 C-terminal" evidence="3">
    <location>
        <begin position="264"/>
        <end position="589"/>
    </location>
</feature>
<dbReference type="GO" id="GO:0000145">
    <property type="term" value="C:exocyst"/>
    <property type="evidence" value="ECO:0007669"/>
    <property type="project" value="InterPro"/>
</dbReference>
<organism evidence="4 5">
    <name type="scientific">Malassezia restricta (strain ATCC 96810 / NBRC 103918 / CBS 7877)</name>
    <name type="common">Seborrheic dermatitis infection agent</name>
    <dbReference type="NCBI Taxonomy" id="425264"/>
    <lineage>
        <taxon>Eukaryota</taxon>
        <taxon>Fungi</taxon>
        <taxon>Dikarya</taxon>
        <taxon>Basidiomycota</taxon>
        <taxon>Ustilaginomycotina</taxon>
        <taxon>Malasseziomycetes</taxon>
        <taxon>Malasseziales</taxon>
        <taxon>Malasseziaceae</taxon>
        <taxon>Malassezia</taxon>
    </lineage>
</organism>
<evidence type="ECO:0000256" key="1">
    <source>
        <dbReference type="ARBA" id="ARBA00006756"/>
    </source>
</evidence>
<dbReference type="STRING" id="425264.A0A3G2S537"/>
<dbReference type="AlphaFoldDB" id="A0A3G2S537"/>
<evidence type="ECO:0000259" key="3">
    <source>
        <dbReference type="Pfam" id="PF03081"/>
    </source>
</evidence>
<proteinExistence type="inferred from homology"/>
<dbReference type="Pfam" id="PF03081">
    <property type="entry name" value="Exo70_C"/>
    <property type="match status" value="1"/>
</dbReference>
<comment type="similarity">
    <text evidence="1">Belongs to the EXO70 family.</text>
</comment>
<dbReference type="EMBL" id="CP033151">
    <property type="protein sequence ID" value="AYO43155.1"/>
    <property type="molecule type" value="Genomic_DNA"/>
</dbReference>
<gene>
    <name evidence="4" type="primary">exo70</name>
    <name evidence="4" type="ORF">DNF11_2205</name>
</gene>